<dbReference type="Pfam" id="PF02518">
    <property type="entry name" value="HATPase_c"/>
    <property type="match status" value="1"/>
</dbReference>
<evidence type="ECO:0000313" key="13">
    <source>
        <dbReference type="EMBL" id="SEA26062.1"/>
    </source>
</evidence>
<dbReference type="InterPro" id="IPR036890">
    <property type="entry name" value="HATPase_C_sf"/>
</dbReference>
<dbReference type="AlphaFoldDB" id="A0A1H3ZS16"/>
<dbReference type="InterPro" id="IPR036097">
    <property type="entry name" value="HisK_dim/P_sf"/>
</dbReference>
<dbReference type="SUPFAM" id="SSF47384">
    <property type="entry name" value="Homodimeric domain of signal transducing histidine kinase"/>
    <property type="match status" value="1"/>
</dbReference>
<name>A0A1H3ZS16_9BACT</name>
<organism evidence="13 14">
    <name type="scientific">Desulfuromusa kysingii</name>
    <dbReference type="NCBI Taxonomy" id="37625"/>
    <lineage>
        <taxon>Bacteria</taxon>
        <taxon>Pseudomonadati</taxon>
        <taxon>Thermodesulfobacteriota</taxon>
        <taxon>Desulfuromonadia</taxon>
        <taxon>Desulfuromonadales</taxon>
        <taxon>Geopsychrobacteraceae</taxon>
        <taxon>Desulfuromusa</taxon>
    </lineage>
</organism>
<dbReference type="PANTHER" id="PTHR43065:SF46">
    <property type="entry name" value="C4-DICARBOXYLATE TRANSPORT SENSOR PROTEIN DCTB"/>
    <property type="match status" value="1"/>
</dbReference>
<dbReference type="SMART" id="SM00448">
    <property type="entry name" value="REC"/>
    <property type="match status" value="1"/>
</dbReference>
<evidence type="ECO:0000256" key="5">
    <source>
        <dbReference type="ARBA" id="ARBA00022741"/>
    </source>
</evidence>
<evidence type="ECO:0000256" key="4">
    <source>
        <dbReference type="ARBA" id="ARBA00022679"/>
    </source>
</evidence>
<dbReference type="Proteomes" id="UP000199409">
    <property type="component" value="Unassembled WGS sequence"/>
</dbReference>
<comment type="catalytic activity">
    <reaction evidence="1">
        <text>ATP + protein L-histidine = ADP + protein N-phospho-L-histidine.</text>
        <dbReference type="EC" id="2.7.13.3"/>
    </reaction>
</comment>
<evidence type="ECO:0000256" key="6">
    <source>
        <dbReference type="ARBA" id="ARBA00022777"/>
    </source>
</evidence>
<dbReference type="PROSITE" id="PS50109">
    <property type="entry name" value="HIS_KIN"/>
    <property type="match status" value="1"/>
</dbReference>
<sequence length="563" mass="62781">MEEPVSGTANLQKRCAELEAQLAYYKAIANDTGKKRLREVEQLNHLIAKSRSAEHEKQLGYERLLTILESVDAGIYVADLETNEILFMNKKMAQAFGHDALGKPCWKVFYNAPKPCDDCINKRLVDENGEPTGLRSWQGENPLTGKHYVYYDRVIPWTDGRMAKIQSATDISQLKSMEKQLQQKYKMEAIGTMAGGIAHDFNNILAIIMTNLELMHRMVEDGNPLLPRIENAKSASLRASELVKQILSYSRHSEQKLIPLQLSAGVEASCKLMRSTIPASIEMSIQIEDEARSAMIKADSTQIDEVLINLCNNAAYAMGEKGLLTVALTRESLKEGTFPMQPRGMTEEWLKLSISDTGPGIQQKILEKIFDPFYTTKPIGEGTGMGLSICYGIAKHHNGFIVVDSLLGQGTHFSVYFPVVEAKELQKKEKQVKTSPRGHEKILLVDDEKLLAQSISEYLGAHGYSVTVENNSLRALELFKKNPAMFDFVISDQTMPELTGIEFASELLKVQSDLPIVLCSGYSASASKQKAKEMGIKAFLMKPLAPQRLLEKIRTILDENACL</sequence>
<dbReference type="OrthoDB" id="9806821at2"/>
<dbReference type="Gene3D" id="3.30.565.10">
    <property type="entry name" value="Histidine kinase-like ATPase, C-terminal domain"/>
    <property type="match status" value="1"/>
</dbReference>
<keyword evidence="3 9" id="KW-0597">Phosphoprotein</keyword>
<dbReference type="Gene3D" id="3.30.450.20">
    <property type="entry name" value="PAS domain"/>
    <property type="match status" value="1"/>
</dbReference>
<dbReference type="InterPro" id="IPR003661">
    <property type="entry name" value="HisK_dim/P_dom"/>
</dbReference>
<evidence type="ECO:0000259" key="12">
    <source>
        <dbReference type="PROSITE" id="PS50112"/>
    </source>
</evidence>
<dbReference type="InterPro" id="IPR004358">
    <property type="entry name" value="Sig_transdc_His_kin-like_C"/>
</dbReference>
<reference evidence="13 14" key="1">
    <citation type="submission" date="2016-10" db="EMBL/GenBank/DDBJ databases">
        <authorList>
            <person name="de Groot N.N."/>
        </authorList>
    </citation>
    <scope>NUCLEOTIDE SEQUENCE [LARGE SCALE GENOMIC DNA]</scope>
    <source>
        <strain evidence="13 14">DSM 7343</strain>
    </source>
</reference>
<dbReference type="SMART" id="SM00388">
    <property type="entry name" value="HisKA"/>
    <property type="match status" value="1"/>
</dbReference>
<dbReference type="InterPro" id="IPR003594">
    <property type="entry name" value="HATPase_dom"/>
</dbReference>
<dbReference type="EMBL" id="FNQN01000004">
    <property type="protein sequence ID" value="SEA26062.1"/>
    <property type="molecule type" value="Genomic_DNA"/>
</dbReference>
<dbReference type="RefSeq" id="WP_092346594.1">
    <property type="nucleotide sequence ID" value="NZ_FNQN01000004.1"/>
</dbReference>
<evidence type="ECO:0000256" key="9">
    <source>
        <dbReference type="PROSITE-ProRule" id="PRU00169"/>
    </source>
</evidence>
<dbReference type="SUPFAM" id="SSF52172">
    <property type="entry name" value="CheY-like"/>
    <property type="match status" value="1"/>
</dbReference>
<evidence type="ECO:0000256" key="1">
    <source>
        <dbReference type="ARBA" id="ARBA00000085"/>
    </source>
</evidence>
<dbReference type="PROSITE" id="PS50110">
    <property type="entry name" value="RESPONSE_REGULATORY"/>
    <property type="match status" value="1"/>
</dbReference>
<keyword evidence="5" id="KW-0547">Nucleotide-binding</keyword>
<feature type="domain" description="Response regulatory" evidence="11">
    <location>
        <begin position="441"/>
        <end position="557"/>
    </location>
</feature>
<evidence type="ECO:0000256" key="3">
    <source>
        <dbReference type="ARBA" id="ARBA00022553"/>
    </source>
</evidence>
<dbReference type="Pfam" id="PF00512">
    <property type="entry name" value="HisKA"/>
    <property type="match status" value="1"/>
</dbReference>
<dbReference type="Pfam" id="PF13188">
    <property type="entry name" value="PAS_8"/>
    <property type="match status" value="1"/>
</dbReference>
<dbReference type="STRING" id="37625.SAMN05660420_01638"/>
<evidence type="ECO:0000256" key="2">
    <source>
        <dbReference type="ARBA" id="ARBA00012438"/>
    </source>
</evidence>
<protein>
    <recommendedName>
        <fullName evidence="2">histidine kinase</fullName>
        <ecNumber evidence="2">2.7.13.3</ecNumber>
    </recommendedName>
</protein>
<dbReference type="PRINTS" id="PR00344">
    <property type="entry name" value="BCTRLSENSOR"/>
</dbReference>
<dbReference type="InterPro" id="IPR005467">
    <property type="entry name" value="His_kinase_dom"/>
</dbReference>
<proteinExistence type="predicted"/>
<keyword evidence="8" id="KW-0902">Two-component regulatory system</keyword>
<keyword evidence="14" id="KW-1185">Reference proteome</keyword>
<dbReference type="SMART" id="SM00387">
    <property type="entry name" value="HATPase_c"/>
    <property type="match status" value="1"/>
</dbReference>
<keyword evidence="6" id="KW-0418">Kinase</keyword>
<dbReference type="Pfam" id="PF00072">
    <property type="entry name" value="Response_reg"/>
    <property type="match status" value="1"/>
</dbReference>
<evidence type="ECO:0000259" key="11">
    <source>
        <dbReference type="PROSITE" id="PS50110"/>
    </source>
</evidence>
<feature type="modified residue" description="4-aspartylphosphate" evidence="9">
    <location>
        <position position="492"/>
    </location>
</feature>
<dbReference type="Gene3D" id="3.40.50.2300">
    <property type="match status" value="1"/>
</dbReference>
<feature type="domain" description="Histidine kinase" evidence="10">
    <location>
        <begin position="196"/>
        <end position="421"/>
    </location>
</feature>
<dbReference type="SUPFAM" id="SSF55785">
    <property type="entry name" value="PYP-like sensor domain (PAS domain)"/>
    <property type="match status" value="1"/>
</dbReference>
<gene>
    <name evidence="13" type="ORF">SAMN05660420_01638</name>
</gene>
<dbReference type="GO" id="GO:0005524">
    <property type="term" value="F:ATP binding"/>
    <property type="evidence" value="ECO:0007669"/>
    <property type="project" value="UniProtKB-KW"/>
</dbReference>
<dbReference type="InterPro" id="IPR035965">
    <property type="entry name" value="PAS-like_dom_sf"/>
</dbReference>
<dbReference type="PROSITE" id="PS50112">
    <property type="entry name" value="PAS"/>
    <property type="match status" value="1"/>
</dbReference>
<evidence type="ECO:0000256" key="7">
    <source>
        <dbReference type="ARBA" id="ARBA00022840"/>
    </source>
</evidence>
<keyword evidence="4" id="KW-0808">Transferase</keyword>
<evidence type="ECO:0000256" key="8">
    <source>
        <dbReference type="ARBA" id="ARBA00023012"/>
    </source>
</evidence>
<evidence type="ECO:0000313" key="14">
    <source>
        <dbReference type="Proteomes" id="UP000199409"/>
    </source>
</evidence>
<feature type="domain" description="PAS" evidence="12">
    <location>
        <begin position="60"/>
        <end position="97"/>
    </location>
</feature>
<dbReference type="InterPro" id="IPR001789">
    <property type="entry name" value="Sig_transdc_resp-reg_receiver"/>
</dbReference>
<keyword evidence="7" id="KW-0067">ATP-binding</keyword>
<dbReference type="CDD" id="cd00082">
    <property type="entry name" value="HisKA"/>
    <property type="match status" value="1"/>
</dbReference>
<dbReference type="Gene3D" id="1.10.287.130">
    <property type="match status" value="1"/>
</dbReference>
<dbReference type="InterPro" id="IPR011006">
    <property type="entry name" value="CheY-like_superfamily"/>
</dbReference>
<accession>A0A1H3ZS16</accession>
<dbReference type="EC" id="2.7.13.3" evidence="2"/>
<dbReference type="GO" id="GO:0000155">
    <property type="term" value="F:phosphorelay sensor kinase activity"/>
    <property type="evidence" value="ECO:0007669"/>
    <property type="project" value="InterPro"/>
</dbReference>
<dbReference type="InterPro" id="IPR000014">
    <property type="entry name" value="PAS"/>
</dbReference>
<dbReference type="PANTHER" id="PTHR43065">
    <property type="entry name" value="SENSOR HISTIDINE KINASE"/>
    <property type="match status" value="1"/>
</dbReference>
<dbReference type="SUPFAM" id="SSF55874">
    <property type="entry name" value="ATPase domain of HSP90 chaperone/DNA topoisomerase II/histidine kinase"/>
    <property type="match status" value="1"/>
</dbReference>
<dbReference type="CDD" id="cd00156">
    <property type="entry name" value="REC"/>
    <property type="match status" value="1"/>
</dbReference>
<evidence type="ECO:0000259" key="10">
    <source>
        <dbReference type="PROSITE" id="PS50109"/>
    </source>
</evidence>